<dbReference type="PROSITE" id="PS00110">
    <property type="entry name" value="PYRUVATE_KINASE"/>
    <property type="match status" value="1"/>
</dbReference>
<dbReference type="InterPro" id="IPR001697">
    <property type="entry name" value="Pyr_Knase"/>
</dbReference>
<evidence type="ECO:0000313" key="16">
    <source>
        <dbReference type="EMBL" id="CAD8817210.1"/>
    </source>
</evidence>
<dbReference type="InterPro" id="IPR015793">
    <property type="entry name" value="Pyrv_Knase_brl"/>
</dbReference>
<evidence type="ECO:0000256" key="7">
    <source>
        <dbReference type="ARBA" id="ARBA00022741"/>
    </source>
</evidence>
<comment type="cofactor">
    <cofactor evidence="1">
        <name>K(+)</name>
        <dbReference type="ChEBI" id="CHEBI:29103"/>
    </cofactor>
</comment>
<dbReference type="InterPro" id="IPR015813">
    <property type="entry name" value="Pyrv/PenolPyrv_kinase-like_dom"/>
</dbReference>
<dbReference type="GO" id="GO:0030955">
    <property type="term" value="F:potassium ion binding"/>
    <property type="evidence" value="ECO:0007669"/>
    <property type="project" value="InterPro"/>
</dbReference>
<sequence>MDRLGFIGTSVFTHDHVLIPSKHTSNLNQFRSTQSLAFKTSPKHHKHCILSSVSISSEAPNHTTLSHPSSTLSSRRFQRRQSKIVCTIGPKTCSYDAISMLADAGMNIVRLNMSHGTHEWHQNVIDTVRKLNATRTHNHLAILLDTKGPEVRSGDLKAPITVKRGDKFIWTIRKGSENTLGEFSTEVSYDDFVKDVKEGDTLLVDGGMSSFYVTKVTDCDVESECIDGGVLTSRRHLNVRGKSASLPAITDKDWEDIEFGLKNNVDFYALSFVKHEDDVLFLKKYMEEKGSKALILPKIESAEAVPRLEAILKVSDGAMVARGDLGAEIPIEEVPLVQERIVQINRALKKPTIVATHMLESMITYSSPTRAEVTDISEAIKQGADATMLSGETAGGNYPKEAVETMSRVASAVFDLKVSQMESAGSFYEVNTEDDAEKEGERDSRSDLAYSAALLARDLNASAIVIFTRAGNYAREVSAVRPRCPILAFSPSVDLNRRLMLSWGVDAFEIEFENDPEKTIYSAIAMLKERKEVKIGDTLVIVSDLLDGTGGAVNTVQVRIIR</sequence>
<keyword evidence="9" id="KW-0067">ATP-binding</keyword>
<proteinExistence type="inferred from homology"/>
<feature type="domain" description="Pyruvate kinase barrel" evidence="14">
    <location>
        <begin position="80"/>
        <end position="403"/>
    </location>
</feature>
<evidence type="ECO:0000259" key="15">
    <source>
        <dbReference type="Pfam" id="PF02887"/>
    </source>
</evidence>
<comment type="pathway">
    <text evidence="2 13">Carbohydrate degradation; glycolysis; pyruvate from D-glyceraldehyde 3-phosphate: step 5/5.</text>
</comment>
<dbReference type="NCBIfam" id="NF004491">
    <property type="entry name" value="PRK05826.1"/>
    <property type="match status" value="1"/>
</dbReference>
<reference evidence="16" key="1">
    <citation type="submission" date="2021-01" db="EMBL/GenBank/DDBJ databases">
        <authorList>
            <person name="Corre E."/>
            <person name="Pelletier E."/>
            <person name="Niang G."/>
            <person name="Scheremetjew M."/>
            <person name="Finn R."/>
            <person name="Kale V."/>
            <person name="Holt S."/>
            <person name="Cochrane G."/>
            <person name="Meng A."/>
            <person name="Brown T."/>
            <person name="Cohen L."/>
        </authorList>
    </citation>
    <scope>NUCLEOTIDE SEQUENCE</scope>
    <source>
        <strain evidence="16">CCMP3278</strain>
    </source>
</reference>
<dbReference type="AlphaFoldDB" id="A0A7S1EQ67"/>
<evidence type="ECO:0000256" key="6">
    <source>
        <dbReference type="ARBA" id="ARBA00022723"/>
    </source>
</evidence>
<dbReference type="InterPro" id="IPR015795">
    <property type="entry name" value="Pyrv_Knase_C"/>
</dbReference>
<gene>
    <name evidence="16" type="ORF">TOLI1172_LOCUS1598</name>
</gene>
<evidence type="ECO:0000256" key="9">
    <source>
        <dbReference type="ARBA" id="ARBA00022840"/>
    </source>
</evidence>
<protein>
    <recommendedName>
        <fullName evidence="4 13">Pyruvate kinase</fullName>
        <ecNumber evidence="4 13">2.7.1.40</ecNumber>
    </recommendedName>
</protein>
<dbReference type="PRINTS" id="PR01050">
    <property type="entry name" value="PYRUVTKNASE"/>
</dbReference>
<dbReference type="InterPro" id="IPR015806">
    <property type="entry name" value="Pyrv_Knase_insert_dom_sf"/>
</dbReference>
<dbReference type="InterPro" id="IPR018209">
    <property type="entry name" value="Pyrv_Knase_AS"/>
</dbReference>
<dbReference type="UniPathway" id="UPA00109">
    <property type="reaction ID" value="UER00188"/>
</dbReference>
<organism evidence="16">
    <name type="scientific">Timspurckia oligopyrenoides</name>
    <dbReference type="NCBI Taxonomy" id="708627"/>
    <lineage>
        <taxon>Eukaryota</taxon>
        <taxon>Rhodophyta</taxon>
        <taxon>Bangiophyceae</taxon>
        <taxon>Porphyridiales</taxon>
        <taxon>Porphyridiaceae</taxon>
        <taxon>Timspurckia</taxon>
    </lineage>
</organism>
<dbReference type="GO" id="GO:0016301">
    <property type="term" value="F:kinase activity"/>
    <property type="evidence" value="ECO:0007669"/>
    <property type="project" value="UniProtKB-KW"/>
</dbReference>
<dbReference type="NCBIfam" id="TIGR01064">
    <property type="entry name" value="pyruv_kin"/>
    <property type="match status" value="1"/>
</dbReference>
<evidence type="ECO:0000256" key="1">
    <source>
        <dbReference type="ARBA" id="ARBA00001958"/>
    </source>
</evidence>
<evidence type="ECO:0000256" key="10">
    <source>
        <dbReference type="ARBA" id="ARBA00022842"/>
    </source>
</evidence>
<keyword evidence="5 13" id="KW-0808">Transferase</keyword>
<dbReference type="InterPro" id="IPR040442">
    <property type="entry name" value="Pyrv_kinase-like_dom_sf"/>
</dbReference>
<evidence type="ECO:0000256" key="11">
    <source>
        <dbReference type="ARBA" id="ARBA00023152"/>
    </source>
</evidence>
<dbReference type="Gene3D" id="3.20.20.60">
    <property type="entry name" value="Phosphoenolpyruvate-binding domains"/>
    <property type="match status" value="1"/>
</dbReference>
<evidence type="ECO:0000256" key="13">
    <source>
        <dbReference type="RuleBase" id="RU000504"/>
    </source>
</evidence>
<dbReference type="Gene3D" id="2.40.33.10">
    <property type="entry name" value="PK beta-barrel domain-like"/>
    <property type="match status" value="1"/>
</dbReference>
<dbReference type="SUPFAM" id="SSF52935">
    <property type="entry name" value="PK C-terminal domain-like"/>
    <property type="match status" value="1"/>
</dbReference>
<name>A0A7S1EQ67_9RHOD</name>
<dbReference type="PANTHER" id="PTHR11817">
    <property type="entry name" value="PYRUVATE KINASE"/>
    <property type="match status" value="1"/>
</dbReference>
<evidence type="ECO:0000256" key="3">
    <source>
        <dbReference type="ARBA" id="ARBA00008663"/>
    </source>
</evidence>
<dbReference type="Gene3D" id="3.40.1380.20">
    <property type="entry name" value="Pyruvate kinase, C-terminal domain"/>
    <property type="match status" value="1"/>
</dbReference>
<dbReference type="EC" id="2.7.1.40" evidence="4 13"/>
<dbReference type="SUPFAM" id="SSF50800">
    <property type="entry name" value="PK beta-barrel domain-like"/>
    <property type="match status" value="1"/>
</dbReference>
<evidence type="ECO:0000256" key="5">
    <source>
        <dbReference type="ARBA" id="ARBA00022679"/>
    </source>
</evidence>
<comment type="catalytic activity">
    <reaction evidence="13">
        <text>pyruvate + ATP = phosphoenolpyruvate + ADP + H(+)</text>
        <dbReference type="Rhea" id="RHEA:18157"/>
        <dbReference type="ChEBI" id="CHEBI:15361"/>
        <dbReference type="ChEBI" id="CHEBI:15378"/>
        <dbReference type="ChEBI" id="CHEBI:30616"/>
        <dbReference type="ChEBI" id="CHEBI:58702"/>
        <dbReference type="ChEBI" id="CHEBI:456216"/>
        <dbReference type="EC" id="2.7.1.40"/>
    </reaction>
</comment>
<feature type="domain" description="Pyruvate kinase C-terminal" evidence="15">
    <location>
        <begin position="448"/>
        <end position="558"/>
    </location>
</feature>
<keyword evidence="10 13" id="KW-0460">Magnesium</keyword>
<evidence type="ECO:0000259" key="14">
    <source>
        <dbReference type="Pfam" id="PF00224"/>
    </source>
</evidence>
<evidence type="ECO:0000256" key="4">
    <source>
        <dbReference type="ARBA" id="ARBA00012142"/>
    </source>
</evidence>
<dbReference type="Pfam" id="PF02887">
    <property type="entry name" value="PK_C"/>
    <property type="match status" value="1"/>
</dbReference>
<dbReference type="InterPro" id="IPR011037">
    <property type="entry name" value="Pyrv_Knase-like_insert_dom_sf"/>
</dbReference>
<comment type="similarity">
    <text evidence="3 13">Belongs to the pyruvate kinase family.</text>
</comment>
<evidence type="ECO:0000256" key="8">
    <source>
        <dbReference type="ARBA" id="ARBA00022777"/>
    </source>
</evidence>
<accession>A0A7S1EQ67</accession>
<keyword evidence="12" id="KW-0670">Pyruvate</keyword>
<keyword evidence="6" id="KW-0479">Metal-binding</keyword>
<dbReference type="Pfam" id="PF00224">
    <property type="entry name" value="PK"/>
    <property type="match status" value="1"/>
</dbReference>
<dbReference type="GO" id="GO:0005524">
    <property type="term" value="F:ATP binding"/>
    <property type="evidence" value="ECO:0007669"/>
    <property type="project" value="UniProtKB-KW"/>
</dbReference>
<keyword evidence="8 13" id="KW-0418">Kinase</keyword>
<keyword evidence="11 13" id="KW-0324">Glycolysis</keyword>
<evidence type="ECO:0000256" key="2">
    <source>
        <dbReference type="ARBA" id="ARBA00004997"/>
    </source>
</evidence>
<dbReference type="EMBL" id="HBFP01002209">
    <property type="protein sequence ID" value="CAD8817210.1"/>
    <property type="molecule type" value="Transcribed_RNA"/>
</dbReference>
<dbReference type="GO" id="GO:0004743">
    <property type="term" value="F:pyruvate kinase activity"/>
    <property type="evidence" value="ECO:0007669"/>
    <property type="project" value="UniProtKB-EC"/>
</dbReference>
<dbReference type="InterPro" id="IPR036918">
    <property type="entry name" value="Pyrv_Knase_C_sf"/>
</dbReference>
<evidence type="ECO:0000256" key="12">
    <source>
        <dbReference type="ARBA" id="ARBA00023317"/>
    </source>
</evidence>
<keyword evidence="7" id="KW-0547">Nucleotide-binding</keyword>
<dbReference type="GO" id="GO:0000287">
    <property type="term" value="F:magnesium ion binding"/>
    <property type="evidence" value="ECO:0007669"/>
    <property type="project" value="InterPro"/>
</dbReference>
<dbReference type="SUPFAM" id="SSF51621">
    <property type="entry name" value="Phosphoenolpyruvate/pyruvate domain"/>
    <property type="match status" value="1"/>
</dbReference>